<dbReference type="EMBL" id="LFYR01002038">
    <property type="protein sequence ID" value="KMZ57673.1"/>
    <property type="molecule type" value="Genomic_DNA"/>
</dbReference>
<dbReference type="Proteomes" id="UP000036987">
    <property type="component" value="Unassembled WGS sequence"/>
</dbReference>
<evidence type="ECO:0000256" key="1">
    <source>
        <dbReference type="ARBA" id="ARBA00023117"/>
    </source>
</evidence>
<dbReference type="InterPro" id="IPR036427">
    <property type="entry name" value="Bromodomain-like_sf"/>
</dbReference>
<sequence length="351" mass="40100">MASVSTPSSASKAIIISPVIDAEVENLTFFPCQPTLDIAIPNIHRVTDLLISCQVPLITREHMLEKILDETNGIIIGVSNNTNTDNNHDVVAALIYRQHISDDQYHGFVEILAYGVTSGLEDSSRVETGTYLLNHLKTIVGGEDGYGNIVVFSNREDGIDGVFFKEGFEVESMEETAEKKTMFYNTKPDHPRGPTSMIYTIHKNGEQERPAKLRLMIADADENGLVINGPETFLSYMRSKWRDNMWIDITMLFPIETTHFFVRLMIRSYLNSPQPWTIEEHSELLIIDNKVEYSAYANAAEFVSDVRSMFQNWRIRRRCKTEEFRRFAINAEVKFYMKIMMSPINCPNCSD</sequence>
<evidence type="ECO:0000313" key="3">
    <source>
        <dbReference type="Proteomes" id="UP000036987"/>
    </source>
</evidence>
<dbReference type="SUPFAM" id="SSF47370">
    <property type="entry name" value="Bromodomain"/>
    <property type="match status" value="1"/>
</dbReference>
<comment type="caution">
    <text evidence="2">The sequence shown here is derived from an EMBL/GenBank/DDBJ whole genome shotgun (WGS) entry which is preliminary data.</text>
</comment>
<gene>
    <name evidence="2" type="ORF">ZOSMA_83G00500</name>
</gene>
<organism evidence="2 3">
    <name type="scientific">Zostera marina</name>
    <name type="common">Eelgrass</name>
    <dbReference type="NCBI Taxonomy" id="29655"/>
    <lineage>
        <taxon>Eukaryota</taxon>
        <taxon>Viridiplantae</taxon>
        <taxon>Streptophyta</taxon>
        <taxon>Embryophyta</taxon>
        <taxon>Tracheophyta</taxon>
        <taxon>Spermatophyta</taxon>
        <taxon>Magnoliopsida</taxon>
        <taxon>Liliopsida</taxon>
        <taxon>Zosteraceae</taxon>
        <taxon>Zostera</taxon>
    </lineage>
</organism>
<name>A0A0K9NM54_ZOSMR</name>
<keyword evidence="1" id="KW-0103">Bromodomain</keyword>
<protein>
    <submittedName>
        <fullName evidence="2">Uncharacterized protein</fullName>
    </submittedName>
</protein>
<accession>A0A0K9NM54</accession>
<proteinExistence type="predicted"/>
<reference evidence="3" key="1">
    <citation type="journal article" date="2016" name="Nature">
        <title>The genome of the seagrass Zostera marina reveals angiosperm adaptation to the sea.</title>
        <authorList>
            <person name="Olsen J.L."/>
            <person name="Rouze P."/>
            <person name="Verhelst B."/>
            <person name="Lin Y.-C."/>
            <person name="Bayer T."/>
            <person name="Collen J."/>
            <person name="Dattolo E."/>
            <person name="De Paoli E."/>
            <person name="Dittami S."/>
            <person name="Maumus F."/>
            <person name="Michel G."/>
            <person name="Kersting A."/>
            <person name="Lauritano C."/>
            <person name="Lohaus R."/>
            <person name="Toepel M."/>
            <person name="Tonon T."/>
            <person name="Vanneste K."/>
            <person name="Amirebrahimi M."/>
            <person name="Brakel J."/>
            <person name="Bostroem C."/>
            <person name="Chovatia M."/>
            <person name="Grimwood J."/>
            <person name="Jenkins J.W."/>
            <person name="Jueterbock A."/>
            <person name="Mraz A."/>
            <person name="Stam W.T."/>
            <person name="Tice H."/>
            <person name="Bornberg-Bauer E."/>
            <person name="Green P.J."/>
            <person name="Pearson G.A."/>
            <person name="Procaccini G."/>
            <person name="Duarte C.M."/>
            <person name="Schmutz J."/>
            <person name="Reusch T.B.H."/>
            <person name="Van de Peer Y."/>
        </authorList>
    </citation>
    <scope>NUCLEOTIDE SEQUENCE [LARGE SCALE GENOMIC DNA]</scope>
    <source>
        <strain evidence="3">cv. Finnish</strain>
    </source>
</reference>
<evidence type="ECO:0000313" key="2">
    <source>
        <dbReference type="EMBL" id="KMZ57673.1"/>
    </source>
</evidence>
<dbReference type="AlphaFoldDB" id="A0A0K9NM54"/>
<keyword evidence="3" id="KW-1185">Reference proteome</keyword>